<keyword evidence="2" id="KW-1003">Cell membrane</keyword>
<feature type="transmembrane region" description="Helical" evidence="8">
    <location>
        <begin position="175"/>
        <end position="208"/>
    </location>
</feature>
<evidence type="ECO:0000313" key="10">
    <source>
        <dbReference type="EMBL" id="SOY29067.1"/>
    </source>
</evidence>
<proteinExistence type="predicted"/>
<keyword evidence="4" id="KW-0808">Transferase</keyword>
<feature type="transmembrane region" description="Helical" evidence="8">
    <location>
        <begin position="333"/>
        <end position="350"/>
    </location>
</feature>
<feature type="transmembrane region" description="Helical" evidence="8">
    <location>
        <begin position="384"/>
        <end position="405"/>
    </location>
</feature>
<feature type="domain" description="Glycosyltransferase RgtA/B/C/D-like" evidence="9">
    <location>
        <begin position="82"/>
        <end position="227"/>
    </location>
</feature>
<feature type="transmembrane region" description="Helical" evidence="8">
    <location>
        <begin position="304"/>
        <end position="321"/>
    </location>
</feature>
<dbReference type="InterPro" id="IPR050297">
    <property type="entry name" value="LipidA_mod_glycosyltrf_83"/>
</dbReference>
<accession>A0A2K4ZF24</accession>
<feature type="transmembrane region" description="Helical" evidence="8">
    <location>
        <begin position="220"/>
        <end position="241"/>
    </location>
</feature>
<organism evidence="10 11">
    <name type="scientific">Acetatifactor muris</name>
    <dbReference type="NCBI Taxonomy" id="879566"/>
    <lineage>
        <taxon>Bacteria</taxon>
        <taxon>Bacillati</taxon>
        <taxon>Bacillota</taxon>
        <taxon>Clostridia</taxon>
        <taxon>Lachnospirales</taxon>
        <taxon>Lachnospiraceae</taxon>
        <taxon>Acetatifactor</taxon>
    </lineage>
</organism>
<sequence length="534" mass="61253">MNRIKQFLKNPKTELFFAAVLLFTGIFIRAYHFGMIPVGVHQDEAMAAVDARALAEYGTDRFGMRYPVHFTAWIGGQMSVLLSYCMMPFIKLLGFSTFSIRLPMLIVSCLGLLALYLLGRQTGGKELAVAATVLGIICPWHYMQSRWAFDCNMFPHVFLFGVCFLIAGMKKKLFLMISMVFFGLCSYCYGVANYSVPLFLVIMAVCLFRLHQVNWKELSVCILVYFITALPEFLTMFINMFGMESIETPFFTIPYFPQSMRSKDILLLNFSWEQLGKNLLRTFSVVWGNGDKSATNTIVKFGPVYYLTVGFFVPGFLVVLGKIREEEEAKKRIPYIVLLVWLFMGIWVGIVTREVTINRINIIFYPVLLIAGVGIVWCIRKWKLLVIPVGGAYAVLAMLFARNYFGEWADVSRIYYYEPYINALNYAKTISCDYYYITPDPQGEGVTMVGEILTMYCHEIDAAYYQGISNIQNGAEVLPFQERYRFQDVTKEIVEENQGRSVVYLIRAPEIGLFPSEEYEISSFYDAYFVVRGR</sequence>
<dbReference type="AlphaFoldDB" id="A0A2K4ZF24"/>
<evidence type="ECO:0000256" key="1">
    <source>
        <dbReference type="ARBA" id="ARBA00004651"/>
    </source>
</evidence>
<evidence type="ECO:0000256" key="2">
    <source>
        <dbReference type="ARBA" id="ARBA00022475"/>
    </source>
</evidence>
<reference evidence="10 11" key="1">
    <citation type="submission" date="2018-01" db="EMBL/GenBank/DDBJ databases">
        <authorList>
            <person name="Gaut B.S."/>
            <person name="Morton B.R."/>
            <person name="Clegg M.T."/>
            <person name="Duvall M.R."/>
        </authorList>
    </citation>
    <scope>NUCLEOTIDE SEQUENCE [LARGE SCALE GENOMIC DNA]</scope>
    <source>
        <strain evidence="10">GP69</strain>
    </source>
</reference>
<dbReference type="GO" id="GO:0009103">
    <property type="term" value="P:lipopolysaccharide biosynthetic process"/>
    <property type="evidence" value="ECO:0007669"/>
    <property type="project" value="UniProtKB-ARBA"/>
</dbReference>
<dbReference type="Proteomes" id="UP000236311">
    <property type="component" value="Unassembled WGS sequence"/>
</dbReference>
<protein>
    <recommendedName>
        <fullName evidence="9">Glycosyltransferase RgtA/B/C/D-like domain-containing protein</fullName>
    </recommendedName>
</protein>
<dbReference type="InterPro" id="IPR038731">
    <property type="entry name" value="RgtA/B/C-like"/>
</dbReference>
<dbReference type="PANTHER" id="PTHR33908">
    <property type="entry name" value="MANNOSYLTRANSFERASE YKCB-RELATED"/>
    <property type="match status" value="1"/>
</dbReference>
<evidence type="ECO:0000256" key="3">
    <source>
        <dbReference type="ARBA" id="ARBA00022676"/>
    </source>
</evidence>
<dbReference type="RefSeq" id="WP_103239193.1">
    <property type="nucleotide sequence ID" value="NZ_JANJZD010000007.1"/>
</dbReference>
<feature type="transmembrane region" description="Helical" evidence="8">
    <location>
        <begin position="102"/>
        <end position="119"/>
    </location>
</feature>
<dbReference type="GO" id="GO:0005886">
    <property type="term" value="C:plasma membrane"/>
    <property type="evidence" value="ECO:0007669"/>
    <property type="project" value="UniProtKB-SubCell"/>
</dbReference>
<dbReference type="PANTHER" id="PTHR33908:SF11">
    <property type="entry name" value="MEMBRANE PROTEIN"/>
    <property type="match status" value="1"/>
</dbReference>
<keyword evidence="6 8" id="KW-1133">Transmembrane helix</keyword>
<evidence type="ECO:0000256" key="5">
    <source>
        <dbReference type="ARBA" id="ARBA00022692"/>
    </source>
</evidence>
<evidence type="ECO:0000256" key="8">
    <source>
        <dbReference type="SAM" id="Phobius"/>
    </source>
</evidence>
<evidence type="ECO:0000256" key="6">
    <source>
        <dbReference type="ARBA" id="ARBA00022989"/>
    </source>
</evidence>
<name>A0A2K4ZF24_9FIRM</name>
<keyword evidence="7 8" id="KW-0472">Membrane</keyword>
<feature type="transmembrane region" description="Helical" evidence="8">
    <location>
        <begin position="362"/>
        <end position="379"/>
    </location>
</feature>
<gene>
    <name evidence="10" type="ORF">AMURIS_01782</name>
</gene>
<feature type="transmembrane region" description="Helical" evidence="8">
    <location>
        <begin position="70"/>
        <end position="90"/>
    </location>
</feature>
<dbReference type="GO" id="GO:0016763">
    <property type="term" value="F:pentosyltransferase activity"/>
    <property type="evidence" value="ECO:0007669"/>
    <property type="project" value="TreeGrafter"/>
</dbReference>
<feature type="transmembrane region" description="Helical" evidence="8">
    <location>
        <begin position="149"/>
        <end position="169"/>
    </location>
</feature>
<evidence type="ECO:0000256" key="4">
    <source>
        <dbReference type="ARBA" id="ARBA00022679"/>
    </source>
</evidence>
<dbReference type="OrthoDB" id="974040at2"/>
<evidence type="ECO:0000259" key="9">
    <source>
        <dbReference type="Pfam" id="PF13231"/>
    </source>
</evidence>
<evidence type="ECO:0000313" key="11">
    <source>
        <dbReference type="Proteomes" id="UP000236311"/>
    </source>
</evidence>
<comment type="subcellular location">
    <subcellularLocation>
        <location evidence="1">Cell membrane</location>
        <topology evidence="1">Multi-pass membrane protein</topology>
    </subcellularLocation>
</comment>
<evidence type="ECO:0000256" key="7">
    <source>
        <dbReference type="ARBA" id="ARBA00023136"/>
    </source>
</evidence>
<keyword evidence="3" id="KW-0328">Glycosyltransferase</keyword>
<dbReference type="EMBL" id="OFSM01000008">
    <property type="protein sequence ID" value="SOY29067.1"/>
    <property type="molecule type" value="Genomic_DNA"/>
</dbReference>
<keyword evidence="5 8" id="KW-0812">Transmembrane</keyword>
<keyword evidence="11" id="KW-1185">Reference proteome</keyword>
<dbReference type="Pfam" id="PF13231">
    <property type="entry name" value="PMT_2"/>
    <property type="match status" value="1"/>
</dbReference>
<feature type="transmembrane region" description="Helical" evidence="8">
    <location>
        <begin position="125"/>
        <end position="142"/>
    </location>
</feature>